<gene>
    <name evidence="1" type="ORF">DSO57_1016170</name>
</gene>
<keyword evidence="2" id="KW-1185">Reference proteome</keyword>
<dbReference type="EMBL" id="QTSX02004325">
    <property type="protein sequence ID" value="KAJ9065773.1"/>
    <property type="molecule type" value="Genomic_DNA"/>
</dbReference>
<evidence type="ECO:0000313" key="1">
    <source>
        <dbReference type="EMBL" id="KAJ9065773.1"/>
    </source>
</evidence>
<dbReference type="Proteomes" id="UP001165960">
    <property type="component" value="Unassembled WGS sequence"/>
</dbReference>
<name>A0ACC2SU32_9FUNG</name>
<sequence length="237" mass="27074">MKSILALAAVYFASAEPARYVKQVCNANVKEITIIYSYALVEALNPDNSETSDKFLADCKKTTDAKVFYKVDAFRARQYRDYNGSLVFLNATVAKDIKNKYIPKYDGINFDISGFATSESVEVLLKDWDLEHQLSLTLDGAQWPKFEPVLNKNEALFSHLYFRFDNITEFESLFNERSCTGKPKPHVYLDFNKQINTTSLKAIQATHAWVKGAYYLTYSPHKDDIFLLVNKPSCDLP</sequence>
<evidence type="ECO:0000313" key="2">
    <source>
        <dbReference type="Proteomes" id="UP001165960"/>
    </source>
</evidence>
<proteinExistence type="predicted"/>
<organism evidence="1 2">
    <name type="scientific">Entomophthora muscae</name>
    <dbReference type="NCBI Taxonomy" id="34485"/>
    <lineage>
        <taxon>Eukaryota</taxon>
        <taxon>Fungi</taxon>
        <taxon>Fungi incertae sedis</taxon>
        <taxon>Zoopagomycota</taxon>
        <taxon>Entomophthoromycotina</taxon>
        <taxon>Entomophthoromycetes</taxon>
        <taxon>Entomophthorales</taxon>
        <taxon>Entomophthoraceae</taxon>
        <taxon>Entomophthora</taxon>
    </lineage>
</organism>
<accession>A0ACC2SU32</accession>
<reference evidence="1" key="1">
    <citation type="submission" date="2022-04" db="EMBL/GenBank/DDBJ databases">
        <title>Genome of the entomopathogenic fungus Entomophthora muscae.</title>
        <authorList>
            <person name="Elya C."/>
            <person name="Lovett B.R."/>
            <person name="Lee E."/>
            <person name="Macias A.M."/>
            <person name="Hajek A.E."/>
            <person name="De Bivort B.L."/>
            <person name="Kasson M.T."/>
            <person name="De Fine Licht H.H."/>
            <person name="Stajich J.E."/>
        </authorList>
    </citation>
    <scope>NUCLEOTIDE SEQUENCE</scope>
    <source>
        <strain evidence="1">Berkeley</strain>
    </source>
</reference>
<comment type="caution">
    <text evidence="1">The sequence shown here is derived from an EMBL/GenBank/DDBJ whole genome shotgun (WGS) entry which is preliminary data.</text>
</comment>
<protein>
    <submittedName>
        <fullName evidence="1">Uncharacterized protein</fullName>
    </submittedName>
</protein>